<proteinExistence type="predicted"/>
<dbReference type="Proteomes" id="UP000193380">
    <property type="component" value="Unassembled WGS sequence"/>
</dbReference>
<accession>A0A060YC87</accession>
<dbReference type="PANTHER" id="PTHR47510:SF3">
    <property type="entry name" value="ENDO_EXONUCLEASE_PHOSPHATASE DOMAIN-CONTAINING PROTEIN"/>
    <property type="match status" value="1"/>
</dbReference>
<name>A0A060YC87_ONCMY</name>
<gene>
    <name evidence="1" type="ORF">GSONMT00018614001</name>
</gene>
<dbReference type="EMBL" id="FR907631">
    <property type="protein sequence ID" value="CDQ87019.1"/>
    <property type="molecule type" value="Genomic_DNA"/>
</dbReference>
<dbReference type="STRING" id="8022.A0A060YC87"/>
<evidence type="ECO:0008006" key="3">
    <source>
        <dbReference type="Google" id="ProtNLM"/>
    </source>
</evidence>
<evidence type="ECO:0000313" key="1">
    <source>
        <dbReference type="EMBL" id="CDQ87019.1"/>
    </source>
</evidence>
<protein>
    <recommendedName>
        <fullName evidence="3">Reverse transcriptase domain-containing protein</fullName>
    </recommendedName>
</protein>
<sequence>MLLMNKNEHEASHLQSVIPTCFKLTIIVPVPKRSKVTCLNDCCPVGLTSVIMKGFERLIMTHFNTIIPDTLDPLQFAFQR</sequence>
<reference evidence="1" key="2">
    <citation type="submission" date="2014-03" db="EMBL/GenBank/DDBJ databases">
        <authorList>
            <person name="Genoscope - CEA"/>
        </authorList>
    </citation>
    <scope>NUCLEOTIDE SEQUENCE</scope>
</reference>
<evidence type="ECO:0000313" key="2">
    <source>
        <dbReference type="Proteomes" id="UP000193380"/>
    </source>
</evidence>
<reference evidence="1" key="1">
    <citation type="journal article" date="2014" name="Nat. Commun.">
        <title>The rainbow trout genome provides novel insights into evolution after whole-genome duplication in vertebrates.</title>
        <authorList>
            <person name="Berthelot C."/>
            <person name="Brunet F."/>
            <person name="Chalopin D."/>
            <person name="Juanchich A."/>
            <person name="Bernard M."/>
            <person name="Noel B."/>
            <person name="Bento P."/>
            <person name="Da Silva C."/>
            <person name="Labadie K."/>
            <person name="Alberti A."/>
            <person name="Aury J.M."/>
            <person name="Louis A."/>
            <person name="Dehais P."/>
            <person name="Bardou P."/>
            <person name="Montfort J."/>
            <person name="Klopp C."/>
            <person name="Cabau C."/>
            <person name="Gaspin C."/>
            <person name="Thorgaard G.H."/>
            <person name="Boussaha M."/>
            <person name="Quillet E."/>
            <person name="Guyomard R."/>
            <person name="Galiana D."/>
            <person name="Bobe J."/>
            <person name="Volff J.N."/>
            <person name="Genet C."/>
            <person name="Wincker P."/>
            <person name="Jaillon O."/>
            <person name="Roest Crollius H."/>
            <person name="Guiguen Y."/>
        </authorList>
    </citation>
    <scope>NUCLEOTIDE SEQUENCE [LARGE SCALE GENOMIC DNA]</scope>
</reference>
<organism evidence="1 2">
    <name type="scientific">Oncorhynchus mykiss</name>
    <name type="common">Rainbow trout</name>
    <name type="synonym">Salmo gairdneri</name>
    <dbReference type="NCBI Taxonomy" id="8022"/>
    <lineage>
        <taxon>Eukaryota</taxon>
        <taxon>Metazoa</taxon>
        <taxon>Chordata</taxon>
        <taxon>Craniata</taxon>
        <taxon>Vertebrata</taxon>
        <taxon>Euteleostomi</taxon>
        <taxon>Actinopterygii</taxon>
        <taxon>Neopterygii</taxon>
        <taxon>Teleostei</taxon>
        <taxon>Protacanthopterygii</taxon>
        <taxon>Salmoniformes</taxon>
        <taxon>Salmonidae</taxon>
        <taxon>Salmoninae</taxon>
        <taxon>Oncorhynchus</taxon>
    </lineage>
</organism>
<dbReference type="PANTHER" id="PTHR47510">
    <property type="entry name" value="REVERSE TRANSCRIPTASE DOMAIN-CONTAINING PROTEIN"/>
    <property type="match status" value="1"/>
</dbReference>
<dbReference type="PaxDb" id="8022-A0A060YC87"/>
<dbReference type="AlphaFoldDB" id="A0A060YC87"/>